<protein>
    <recommendedName>
        <fullName evidence="3">Alpha/beta hydrolase</fullName>
    </recommendedName>
</protein>
<organism evidence="1 2">
    <name type="scientific">Gemella haemolysans</name>
    <dbReference type="NCBI Taxonomy" id="1379"/>
    <lineage>
        <taxon>Bacteria</taxon>
        <taxon>Bacillati</taxon>
        <taxon>Bacillota</taxon>
        <taxon>Bacilli</taxon>
        <taxon>Bacillales</taxon>
        <taxon>Gemellaceae</taxon>
        <taxon>Gemella</taxon>
    </lineage>
</organism>
<evidence type="ECO:0000313" key="1">
    <source>
        <dbReference type="EMBL" id="KXB57224.1"/>
    </source>
</evidence>
<evidence type="ECO:0008006" key="3">
    <source>
        <dbReference type="Google" id="ProtNLM"/>
    </source>
</evidence>
<dbReference type="AlphaFoldDB" id="A0A133ZP56"/>
<evidence type="ECO:0000313" key="2">
    <source>
        <dbReference type="Proteomes" id="UP000070355"/>
    </source>
</evidence>
<gene>
    <name evidence="1" type="ORF">HMPREF3186_01764</name>
</gene>
<name>A0A133ZP56_9BACL</name>
<accession>A0A133ZP56</accession>
<dbReference type="STRING" id="1379.HMPREF3186_01764"/>
<reference evidence="2" key="1">
    <citation type="submission" date="2016-01" db="EMBL/GenBank/DDBJ databases">
        <authorList>
            <person name="Mitreva M."/>
            <person name="Pepin K.H."/>
            <person name="Mihindukulasuriya K.A."/>
            <person name="Fulton R."/>
            <person name="Fronick C."/>
            <person name="O'Laughlin M."/>
            <person name="Miner T."/>
            <person name="Herter B."/>
            <person name="Rosa B.A."/>
            <person name="Cordes M."/>
            <person name="Tomlinson C."/>
            <person name="Wollam A."/>
            <person name="Palsikar V.B."/>
            <person name="Mardis E.R."/>
            <person name="Wilson R.K."/>
        </authorList>
    </citation>
    <scope>NUCLEOTIDE SEQUENCE [LARGE SCALE GENOMIC DNA]</scope>
    <source>
        <strain evidence="2">DNF01167</strain>
    </source>
</reference>
<sequence length="227" mass="26603">MIIMTDILFINPLGWDRYIWARVLENMPDQTFDFIEFTEESFKSISKKEIEQVLLNKMTRVRRGGYIITASYGTVVLLNGLEIFSEYLDGVNLIIIEGLEPIPPESVLKTYFEPEIKFTSKEEYLSKTLSVEEMKDEFLVELILRKLRKEGSEYMVRPNSQTEYDYLSLYAGVDNLELLKRSRNVFNKLTVFSYFKLIGMNYTQIEESDHLLMVTKPKMILDILLGK</sequence>
<dbReference type="EMBL" id="LSDC01000134">
    <property type="protein sequence ID" value="KXB57224.1"/>
    <property type="molecule type" value="Genomic_DNA"/>
</dbReference>
<proteinExistence type="predicted"/>
<dbReference type="Proteomes" id="UP000070355">
    <property type="component" value="Unassembled WGS sequence"/>
</dbReference>
<dbReference type="PATRIC" id="fig|1379.3.peg.1757"/>
<comment type="caution">
    <text evidence="1">The sequence shown here is derived from an EMBL/GenBank/DDBJ whole genome shotgun (WGS) entry which is preliminary data.</text>
</comment>